<protein>
    <recommendedName>
        <fullName evidence="1">DUF6671 domain-containing protein</fullName>
    </recommendedName>
</protein>
<reference evidence="2 3" key="1">
    <citation type="submission" date="2018-06" db="EMBL/GenBank/DDBJ databases">
        <title>Comparative genomics of Brasilonema spp. strains.</title>
        <authorList>
            <person name="Alvarenga D.O."/>
            <person name="Fiore M.F."/>
            <person name="Varani A.M."/>
        </authorList>
    </citation>
    <scope>NUCLEOTIDE SEQUENCE [LARGE SCALE GENOMIC DNA]</scope>
    <source>
        <strain evidence="2 3">SPC951</strain>
    </source>
</reference>
<sequence length="287" mass="31823">MNHHPLFTNRVAVLATMHHKEKVIAPILEQELGIKVVVPKYFNTDRFGTFTREIKRVGTQIEAARLKAETVLTMTGETLAIASEGTFGPHPGSPFIPCNREVVILLDKTNGLEIIGQEISTETNFNHRIVNSLEEAQDFADTIGFPEHALVVSLSSSPRSQDEIIKGIKTREQLVEAVQFGLNSSKDGKVYIETDMRALYNPTRMKNIAASTHDLVRKLNHACPNCSCPGFELVQRIKGLPCAYCHAPTQLTIAAVYKCQKCGFSKEKLFPDGLEKADPAQCLYCNP</sequence>
<dbReference type="EMBL" id="QMEB01000085">
    <property type="protein sequence ID" value="NMG20278.1"/>
    <property type="molecule type" value="Genomic_DNA"/>
</dbReference>
<evidence type="ECO:0000259" key="1">
    <source>
        <dbReference type="Pfam" id="PF20376"/>
    </source>
</evidence>
<organism evidence="2 3">
    <name type="scientific">Brasilonema bromeliae SPC951</name>
    <dbReference type="NCBI Taxonomy" id="385972"/>
    <lineage>
        <taxon>Bacteria</taxon>
        <taxon>Bacillati</taxon>
        <taxon>Cyanobacteriota</taxon>
        <taxon>Cyanophyceae</taxon>
        <taxon>Nostocales</taxon>
        <taxon>Scytonemataceae</taxon>
        <taxon>Brasilonema</taxon>
        <taxon>Bromeliae group (in: Brasilonema)</taxon>
    </lineage>
</organism>
<evidence type="ECO:0000313" key="3">
    <source>
        <dbReference type="Proteomes" id="UP000718564"/>
    </source>
</evidence>
<evidence type="ECO:0000313" key="2">
    <source>
        <dbReference type="EMBL" id="NMG20278.1"/>
    </source>
</evidence>
<dbReference type="InterPro" id="IPR046612">
    <property type="entry name" value="DUF6671"/>
</dbReference>
<feature type="domain" description="DUF6671" evidence="1">
    <location>
        <begin position="68"/>
        <end position="287"/>
    </location>
</feature>
<keyword evidence="3" id="KW-1185">Reference proteome</keyword>
<name>A0ABX1P7A7_9CYAN</name>
<comment type="caution">
    <text evidence="2">The sequence shown here is derived from an EMBL/GenBank/DDBJ whole genome shotgun (WGS) entry which is preliminary data.</text>
</comment>
<accession>A0ABX1P7A7</accession>
<gene>
    <name evidence="2" type="ORF">DP116_12735</name>
</gene>
<dbReference type="Proteomes" id="UP000718564">
    <property type="component" value="Unassembled WGS sequence"/>
</dbReference>
<dbReference type="RefSeq" id="WP_169155542.1">
    <property type="nucleotide sequence ID" value="NZ_CAWPJE010000065.1"/>
</dbReference>
<proteinExistence type="predicted"/>
<dbReference type="Pfam" id="PF20376">
    <property type="entry name" value="DUF6671"/>
    <property type="match status" value="1"/>
</dbReference>